<feature type="transmembrane region" description="Helical" evidence="6">
    <location>
        <begin position="423"/>
        <end position="447"/>
    </location>
</feature>
<dbReference type="AlphaFoldDB" id="A0A3G3IHV6"/>
<feature type="transmembrane region" description="Helical" evidence="6">
    <location>
        <begin position="301"/>
        <end position="321"/>
    </location>
</feature>
<proteinExistence type="predicted"/>
<keyword evidence="2" id="KW-1003">Cell membrane</keyword>
<keyword evidence="5 6" id="KW-0472">Membrane</keyword>
<feature type="transmembrane region" description="Helical" evidence="6">
    <location>
        <begin position="21"/>
        <end position="37"/>
    </location>
</feature>
<evidence type="ECO:0000256" key="6">
    <source>
        <dbReference type="SAM" id="Phobius"/>
    </source>
</evidence>
<dbReference type="PANTHER" id="PTHR42770">
    <property type="entry name" value="AMINO ACID TRANSPORTER-RELATED"/>
    <property type="match status" value="1"/>
</dbReference>
<dbReference type="Proteomes" id="UP000273278">
    <property type="component" value="Chromosome"/>
</dbReference>
<evidence type="ECO:0000256" key="3">
    <source>
        <dbReference type="ARBA" id="ARBA00022692"/>
    </source>
</evidence>
<feature type="transmembrane region" description="Helical" evidence="6">
    <location>
        <begin position="100"/>
        <end position="124"/>
    </location>
</feature>
<feature type="transmembrane region" description="Helical" evidence="6">
    <location>
        <begin position="453"/>
        <end position="473"/>
    </location>
</feature>
<feature type="transmembrane region" description="Helical" evidence="6">
    <location>
        <begin position="171"/>
        <end position="197"/>
    </location>
</feature>
<reference evidence="7 8" key="1">
    <citation type="submission" date="2016-10" db="EMBL/GenBank/DDBJ databases">
        <title>Complete genome of the TMA-utilizing, human hosted archaeon Methanomethylophilus alvus Gen. nov, sp. nov., strain Mx-05, derived from a pure culture.</title>
        <authorList>
            <person name="Brugere J.-F."/>
            <person name="Ben Hania W."/>
            <person name="Chaudhary P.P."/>
            <person name="Gaci N."/>
            <person name="Borrel G."/>
            <person name="Cao Van Tuat L."/>
            <person name="Fardeau M.-L."/>
            <person name="Harris H.M.B."/>
            <person name="O'Toole P.W."/>
            <person name="Ollivier B."/>
        </authorList>
    </citation>
    <scope>NUCLEOTIDE SEQUENCE [LARGE SCALE GENOMIC DNA]</scope>
    <source>
        <strain evidence="7 8">Mx-05</strain>
    </source>
</reference>
<evidence type="ECO:0000313" key="7">
    <source>
        <dbReference type="EMBL" id="AYQ55268.1"/>
    </source>
</evidence>
<dbReference type="EMBL" id="CP017686">
    <property type="protein sequence ID" value="AYQ55268.1"/>
    <property type="molecule type" value="Genomic_DNA"/>
</dbReference>
<dbReference type="Pfam" id="PF13520">
    <property type="entry name" value="AA_permease_2"/>
    <property type="match status" value="1"/>
</dbReference>
<protein>
    <submittedName>
        <fullName evidence="7">Amino acid permease</fullName>
    </submittedName>
</protein>
<dbReference type="GeneID" id="41321913"/>
<dbReference type="InterPro" id="IPR050367">
    <property type="entry name" value="APC_superfamily"/>
</dbReference>
<dbReference type="InterPro" id="IPR002293">
    <property type="entry name" value="AA/rel_permease1"/>
</dbReference>
<dbReference type="PANTHER" id="PTHR42770:SF11">
    <property type="entry name" value="INNER MEMBRANE TRANSPORT PROTEIN YBAT"/>
    <property type="match status" value="1"/>
</dbReference>
<dbReference type="PIRSF" id="PIRSF006060">
    <property type="entry name" value="AA_transporter"/>
    <property type="match status" value="1"/>
</dbReference>
<dbReference type="RefSeq" id="WP_048097834.1">
    <property type="nucleotide sequence ID" value="NZ_CAYAVM010000015.1"/>
</dbReference>
<accession>A0A3G3IHV6</accession>
<dbReference type="GO" id="GO:0005886">
    <property type="term" value="C:plasma membrane"/>
    <property type="evidence" value="ECO:0007669"/>
    <property type="project" value="UniProtKB-SubCell"/>
</dbReference>
<feature type="transmembrane region" description="Helical" evidence="6">
    <location>
        <begin position="43"/>
        <end position="60"/>
    </location>
</feature>
<feature type="transmembrane region" description="Helical" evidence="6">
    <location>
        <begin position="136"/>
        <end position="159"/>
    </location>
</feature>
<organism evidence="7 8">
    <name type="scientific">Methanomethylophilus alvi</name>
    <dbReference type="NCBI Taxonomy" id="1291540"/>
    <lineage>
        <taxon>Archaea</taxon>
        <taxon>Methanobacteriati</taxon>
        <taxon>Thermoplasmatota</taxon>
        <taxon>Thermoplasmata</taxon>
        <taxon>Methanomassiliicoccales</taxon>
        <taxon>Methanomethylophilaceae</taxon>
        <taxon>Methanomethylophilus</taxon>
    </lineage>
</organism>
<dbReference type="Gene3D" id="1.20.1740.10">
    <property type="entry name" value="Amino acid/polyamine transporter I"/>
    <property type="match status" value="1"/>
</dbReference>
<evidence type="ECO:0000256" key="1">
    <source>
        <dbReference type="ARBA" id="ARBA00004651"/>
    </source>
</evidence>
<evidence type="ECO:0000256" key="4">
    <source>
        <dbReference type="ARBA" id="ARBA00022989"/>
    </source>
</evidence>
<sequence length="489" mass="53510">MSEETGVAEGGLKRSVSWKQGMFIALGVPLLILPSLYDVSSIVWGLCIVVWCLSVIQGFLQNLAYGEMVTVFPNATGLPGCAQTVFQPKNKSNPHDLRKFVGAFSAWCYWFAWCPVVAIFTMLIGDYLIRMFDLELAGWANLGLYLAIGLCIVILMYVLGSRGLEGGAKLGTILAIISIVPIVIIIAGAFVTGMFDLDLITDRMTAPGWSWGFEDLVLLFGCFGLAQWSACAWETAAIYGPEYKEPGKDVPKALFSCGLICLFMYFFVSVGVYGSVDNLDAYGNAALVPIAEKVFGDLGKYVALFLLIVAMILVIQTGFLGSSRTLFSMAQEKNLPSWFLKVNKFGMPTNAMLFVSVFNMLLVLIVGYSGCVAGSGDTNMTILSASAMGYCIANGIALAAFVKTRRDAKFKGLDRPFKAPRGWEYLIAVMVVIQFCVWLPCLIYWSYNLSGGLMPAILGAVILLLFIPLWWYVQDHKDDVSEDKCSGKE</sequence>
<evidence type="ECO:0000256" key="5">
    <source>
        <dbReference type="ARBA" id="ARBA00023136"/>
    </source>
</evidence>
<feature type="transmembrane region" description="Helical" evidence="6">
    <location>
        <begin position="382"/>
        <end position="402"/>
    </location>
</feature>
<keyword evidence="3 6" id="KW-0812">Transmembrane</keyword>
<gene>
    <name evidence="7" type="ORF">BKD89_05580</name>
</gene>
<dbReference type="GO" id="GO:0022857">
    <property type="term" value="F:transmembrane transporter activity"/>
    <property type="evidence" value="ECO:0007669"/>
    <property type="project" value="InterPro"/>
</dbReference>
<evidence type="ECO:0000313" key="8">
    <source>
        <dbReference type="Proteomes" id="UP000273278"/>
    </source>
</evidence>
<feature type="transmembrane region" description="Helical" evidence="6">
    <location>
        <begin position="351"/>
        <end position="370"/>
    </location>
</feature>
<name>A0A3G3IHV6_9ARCH</name>
<keyword evidence="4 6" id="KW-1133">Transmembrane helix</keyword>
<feature type="transmembrane region" description="Helical" evidence="6">
    <location>
        <begin position="253"/>
        <end position="274"/>
    </location>
</feature>
<evidence type="ECO:0000256" key="2">
    <source>
        <dbReference type="ARBA" id="ARBA00022475"/>
    </source>
</evidence>
<dbReference type="OMA" id="HYIQDKG"/>
<comment type="subcellular location">
    <subcellularLocation>
        <location evidence="1">Cell membrane</location>
        <topology evidence="1">Multi-pass membrane protein</topology>
    </subcellularLocation>
</comment>